<gene>
    <name evidence="1" type="ORF">ALEPTO_LOCUS12599</name>
</gene>
<organism evidence="1 2">
    <name type="scientific">Ambispora leptoticha</name>
    <dbReference type="NCBI Taxonomy" id="144679"/>
    <lineage>
        <taxon>Eukaryota</taxon>
        <taxon>Fungi</taxon>
        <taxon>Fungi incertae sedis</taxon>
        <taxon>Mucoromycota</taxon>
        <taxon>Glomeromycotina</taxon>
        <taxon>Glomeromycetes</taxon>
        <taxon>Archaeosporales</taxon>
        <taxon>Ambisporaceae</taxon>
        <taxon>Ambispora</taxon>
    </lineage>
</organism>
<comment type="caution">
    <text evidence="1">The sequence shown here is derived from an EMBL/GenBank/DDBJ whole genome shotgun (WGS) entry which is preliminary data.</text>
</comment>
<reference evidence="1" key="1">
    <citation type="submission" date="2021-06" db="EMBL/GenBank/DDBJ databases">
        <authorList>
            <person name="Kallberg Y."/>
            <person name="Tangrot J."/>
            <person name="Rosling A."/>
        </authorList>
    </citation>
    <scope>NUCLEOTIDE SEQUENCE</scope>
    <source>
        <strain evidence="1">FL130A</strain>
    </source>
</reference>
<dbReference type="AlphaFoldDB" id="A0A9N9IED4"/>
<evidence type="ECO:0000313" key="2">
    <source>
        <dbReference type="Proteomes" id="UP000789508"/>
    </source>
</evidence>
<sequence>MAVILRKAIWNWIKSFPAEFVALCQSQRSMEGGPEILFDICYSLSEGNQKRRMVFWPLQTMLLILCPDILRSAVTADRGTAVSFLETLKKSLRKSTFAEVAAICYVDICKAATYVSKSDSSALRLIVPEIANELKEKLFNPNQPFITEAHVDQRLMTDCLTALFHLNPRNALHSIIPVCLQKNAPNAFKLVLVKSCFALASEENRLPWNPDITSMYSVLVSPLREIFQDHAKNQSFGPIKKTKKMMEEANEKTEIILNILNLYKTDPSLALMQNDSSEPSDEIGTIVCITNCLNNSSRAIRTIAAETLLELHKPDYIEKWGSPQNKMRNFWYLSSQVTLTVARQIIESKEREEGAKYMLELLHQLLIKRNEFLKANREVATVEINVPERAKSNVALEKALLVLLCSANIEICSIAIACIGHLCTEAQLTEALDELPSQLSIIENIDVYLELSSPNYMVTGRMAQQKRTRKLLRLMKNPT</sequence>
<dbReference type="OrthoDB" id="2443390at2759"/>
<protein>
    <submittedName>
        <fullName evidence="1">7577_t:CDS:1</fullName>
    </submittedName>
</protein>
<proteinExistence type="predicted"/>
<keyword evidence="2" id="KW-1185">Reference proteome</keyword>
<dbReference type="Proteomes" id="UP000789508">
    <property type="component" value="Unassembled WGS sequence"/>
</dbReference>
<evidence type="ECO:0000313" key="1">
    <source>
        <dbReference type="EMBL" id="CAG8730221.1"/>
    </source>
</evidence>
<dbReference type="EMBL" id="CAJVPS010030106">
    <property type="protein sequence ID" value="CAG8730221.1"/>
    <property type="molecule type" value="Genomic_DNA"/>
</dbReference>
<feature type="non-terminal residue" evidence="1">
    <location>
        <position position="479"/>
    </location>
</feature>
<accession>A0A9N9IED4</accession>
<name>A0A9N9IED4_9GLOM</name>